<dbReference type="Proteomes" id="UP000060630">
    <property type="component" value="Unassembled WGS sequence"/>
</dbReference>
<evidence type="ECO:0000313" key="1">
    <source>
        <dbReference type="EMBL" id="KWA81880.1"/>
    </source>
</evidence>
<proteinExistence type="predicted"/>
<organism evidence="1 2">
    <name type="scientific">Burkholderia ubonensis</name>
    <dbReference type="NCBI Taxonomy" id="101571"/>
    <lineage>
        <taxon>Bacteria</taxon>
        <taxon>Pseudomonadati</taxon>
        <taxon>Pseudomonadota</taxon>
        <taxon>Betaproteobacteria</taxon>
        <taxon>Burkholderiales</taxon>
        <taxon>Burkholderiaceae</taxon>
        <taxon>Burkholderia</taxon>
        <taxon>Burkholderia cepacia complex</taxon>
    </lineage>
</organism>
<dbReference type="EMBL" id="LPHD01000071">
    <property type="protein sequence ID" value="KWA81880.1"/>
    <property type="molecule type" value="Genomic_DNA"/>
</dbReference>
<dbReference type="AlphaFoldDB" id="A0A106Q7N5"/>
<protein>
    <submittedName>
        <fullName evidence="1">Uncharacterized protein</fullName>
    </submittedName>
</protein>
<comment type="caution">
    <text evidence="1">The sequence shown here is derived from an EMBL/GenBank/DDBJ whole genome shotgun (WGS) entry which is preliminary data.</text>
</comment>
<gene>
    <name evidence="1" type="ORF">WL29_28005</name>
</gene>
<reference evidence="1 2" key="1">
    <citation type="submission" date="2015-11" db="EMBL/GenBank/DDBJ databases">
        <title>Expanding the genomic diversity of Burkholderia species for the development of highly accurate diagnostics.</title>
        <authorList>
            <person name="Sahl J."/>
            <person name="Keim P."/>
            <person name="Wagner D."/>
        </authorList>
    </citation>
    <scope>NUCLEOTIDE SEQUENCE [LARGE SCALE GENOMIC DNA]</scope>
    <source>
        <strain evidence="1 2">MSMB2087WGS</strain>
    </source>
</reference>
<name>A0A106Q7N5_9BURK</name>
<evidence type="ECO:0000313" key="2">
    <source>
        <dbReference type="Proteomes" id="UP000060630"/>
    </source>
</evidence>
<sequence>MFGRRRIEPSVQSKKYSMHGVRGECDLIVETDRAILLIELKKKSMTRAAQAGDSCSGFFDLFGGVLSAQKQLGQHELVLRRYGYLEFEDGAQVRLKNRGVERLAVTLLDWGGTQDSMVLRGIAPVLIGSSLNYPNATEDQIKQLAKVNRTLSALGTQQAELLELGVEPRDLHTNWSFMSVPQLMALLNGVHNADSFYTALRSVRSVHTGSLDFYQELAWWPDTALSGPAIDTETLESE</sequence>
<accession>A0A106Q7N5</accession>